<dbReference type="GeneTree" id="ENSGT00390000004989"/>
<reference evidence="2" key="1">
    <citation type="submission" date="2025-08" db="UniProtKB">
        <authorList>
            <consortium name="Ensembl"/>
        </authorList>
    </citation>
    <scope>IDENTIFICATION</scope>
</reference>
<accession>A0A3B4TVP6</accession>
<dbReference type="RefSeq" id="XP_022618823.1">
    <property type="nucleotide sequence ID" value="XM_022763102.1"/>
</dbReference>
<dbReference type="KEGG" id="sdu:111234900"/>
<evidence type="ECO:0000313" key="2">
    <source>
        <dbReference type="Ensembl" id="ENSSDUP00000010356.1"/>
    </source>
</evidence>
<dbReference type="SUPFAM" id="SSF51110">
    <property type="entry name" value="alpha-D-mannose-specific plant lectins"/>
    <property type="match status" value="1"/>
</dbReference>
<reference evidence="2" key="2">
    <citation type="submission" date="2025-09" db="UniProtKB">
        <authorList>
            <consortium name="Ensembl"/>
        </authorList>
    </citation>
    <scope>IDENTIFICATION</scope>
</reference>
<name>A0A3B4TVP6_SERDU</name>
<protein>
    <submittedName>
        <fullName evidence="2">Mannose-specific lectin-like</fullName>
    </submittedName>
</protein>
<dbReference type="Ensembl" id="ENSSDUT00000010550.1">
    <property type="protein sequence ID" value="ENSSDUP00000010356.1"/>
    <property type="gene ID" value="ENSSDUG00000007579.1"/>
</dbReference>
<evidence type="ECO:0000313" key="3">
    <source>
        <dbReference type="Proteomes" id="UP000261420"/>
    </source>
</evidence>
<keyword evidence="3" id="KW-1185">Reference proteome</keyword>
<evidence type="ECO:0000259" key="1">
    <source>
        <dbReference type="PROSITE" id="PS50927"/>
    </source>
</evidence>
<dbReference type="GeneID" id="111234900"/>
<feature type="domain" description="Bulb-type lectin" evidence="1">
    <location>
        <begin position="3"/>
        <end position="108"/>
    </location>
</feature>
<organism evidence="2 3">
    <name type="scientific">Seriola dumerili</name>
    <name type="common">Greater amberjack</name>
    <name type="synonym">Caranx dumerili</name>
    <dbReference type="NCBI Taxonomy" id="41447"/>
    <lineage>
        <taxon>Eukaryota</taxon>
        <taxon>Metazoa</taxon>
        <taxon>Chordata</taxon>
        <taxon>Craniata</taxon>
        <taxon>Vertebrata</taxon>
        <taxon>Euteleostomi</taxon>
        <taxon>Actinopterygii</taxon>
        <taxon>Neopterygii</taxon>
        <taxon>Teleostei</taxon>
        <taxon>Neoteleostei</taxon>
        <taxon>Acanthomorphata</taxon>
        <taxon>Carangaria</taxon>
        <taxon>Carangiformes</taxon>
        <taxon>Carangidae</taxon>
        <taxon>Seriola</taxon>
    </lineage>
</organism>
<dbReference type="SMART" id="SM00108">
    <property type="entry name" value="B_lectin"/>
    <property type="match status" value="1"/>
</dbReference>
<dbReference type="AlphaFoldDB" id="A0A3B4TVP6"/>
<dbReference type="Gene3D" id="2.90.10.10">
    <property type="entry name" value="Bulb-type lectin domain"/>
    <property type="match status" value="2"/>
</dbReference>
<dbReference type="PROSITE" id="PS50927">
    <property type="entry name" value="BULB_LECTIN"/>
    <property type="match status" value="1"/>
</dbReference>
<dbReference type="InterPro" id="IPR036426">
    <property type="entry name" value="Bulb-type_lectin_dom_sf"/>
</dbReference>
<dbReference type="Proteomes" id="UP000261420">
    <property type="component" value="Unplaced"/>
</dbReference>
<sequence length="108" mass="12287">MNKNSISTDQELRQGEYLTSEDGNYKAVFQDDGNFVIYTWSPIWATNTCGKNPFRILLQQDNNLVMFNEEDKTVWASGTSTRMNLTVTNEGQLVLDRNGQTVWSAGKK</sequence>
<dbReference type="InterPro" id="IPR001480">
    <property type="entry name" value="Bulb-type_lectin_dom"/>
</dbReference>
<proteinExistence type="predicted"/>
<dbReference type="OMA" id="MRLTMTN"/>